<organism evidence="1 2">
    <name type="scientific">Saprolegnia parasitica (strain CBS 223.65)</name>
    <dbReference type="NCBI Taxonomy" id="695850"/>
    <lineage>
        <taxon>Eukaryota</taxon>
        <taxon>Sar</taxon>
        <taxon>Stramenopiles</taxon>
        <taxon>Oomycota</taxon>
        <taxon>Saprolegniomycetes</taxon>
        <taxon>Saprolegniales</taxon>
        <taxon>Saprolegniaceae</taxon>
        <taxon>Saprolegnia</taxon>
    </lineage>
</organism>
<proteinExistence type="predicted"/>
<dbReference type="Proteomes" id="UP000030745">
    <property type="component" value="Unassembled WGS sequence"/>
</dbReference>
<protein>
    <submittedName>
        <fullName evidence="1">Uncharacterized protein</fullName>
    </submittedName>
</protein>
<dbReference type="GeneID" id="24138658"/>
<dbReference type="OMA" id="CSESIVV"/>
<dbReference type="VEuPathDB" id="FungiDB:SPRG_17096"/>
<dbReference type="PANTHER" id="PTHR31737">
    <property type="entry name" value="PROTEIN TOS1"/>
    <property type="match status" value="1"/>
</dbReference>
<dbReference type="AlphaFoldDB" id="A0A067BL79"/>
<gene>
    <name evidence="1" type="ORF">SPRG_17096</name>
</gene>
<dbReference type="SUPFAM" id="SSF49870">
    <property type="entry name" value="Osmotin, thaumatin-like protein"/>
    <property type="match status" value="1"/>
</dbReference>
<accession>A0A067BL79</accession>
<dbReference type="EMBL" id="KK583647">
    <property type="protein sequence ID" value="KDO17490.1"/>
    <property type="molecule type" value="Genomic_DNA"/>
</dbReference>
<dbReference type="InterPro" id="IPR037176">
    <property type="entry name" value="Osmotin/thaumatin-like_sf"/>
</dbReference>
<evidence type="ECO:0000313" key="1">
    <source>
        <dbReference type="EMBL" id="KDO17490.1"/>
    </source>
</evidence>
<dbReference type="RefSeq" id="XP_012211807.1">
    <property type="nucleotide sequence ID" value="XM_012356417.1"/>
</dbReference>
<reference evidence="1 2" key="1">
    <citation type="journal article" date="2013" name="PLoS Genet.">
        <title>Distinctive expansion of potential virulence genes in the genome of the oomycete fish pathogen Saprolegnia parasitica.</title>
        <authorList>
            <person name="Jiang R.H."/>
            <person name="de Bruijn I."/>
            <person name="Haas B.J."/>
            <person name="Belmonte R."/>
            <person name="Lobach L."/>
            <person name="Christie J."/>
            <person name="van den Ackerveken G."/>
            <person name="Bottin A."/>
            <person name="Bulone V."/>
            <person name="Diaz-Moreno S.M."/>
            <person name="Dumas B."/>
            <person name="Fan L."/>
            <person name="Gaulin E."/>
            <person name="Govers F."/>
            <person name="Grenville-Briggs L.J."/>
            <person name="Horner N.R."/>
            <person name="Levin J.Z."/>
            <person name="Mammella M."/>
            <person name="Meijer H.J."/>
            <person name="Morris P."/>
            <person name="Nusbaum C."/>
            <person name="Oome S."/>
            <person name="Phillips A.J."/>
            <person name="van Rooyen D."/>
            <person name="Rzeszutek E."/>
            <person name="Saraiva M."/>
            <person name="Secombes C.J."/>
            <person name="Seidl M.F."/>
            <person name="Snel B."/>
            <person name="Stassen J.H."/>
            <person name="Sykes S."/>
            <person name="Tripathy S."/>
            <person name="van den Berg H."/>
            <person name="Vega-Arreguin J.C."/>
            <person name="Wawra S."/>
            <person name="Young S.K."/>
            <person name="Zeng Q."/>
            <person name="Dieguez-Uribeondo J."/>
            <person name="Russ C."/>
            <person name="Tyler B.M."/>
            <person name="van West P."/>
        </authorList>
    </citation>
    <scope>NUCLEOTIDE SEQUENCE [LARGE SCALE GENOMIC DNA]</scope>
    <source>
        <strain evidence="1 2">CBS 223.65</strain>
    </source>
</reference>
<keyword evidence="2" id="KW-1185">Reference proteome</keyword>
<dbReference type="OrthoDB" id="74816at2759"/>
<name>A0A067BL79_SAPPC</name>
<dbReference type="KEGG" id="spar:SPRG_17096"/>
<sequence length="151" mass="17007">MMYTFRRGKSHSDYYQWMDAGSSFDVQSDQFDGSTFRIGRSPEATLFEASRDNGKLWHDISVIPPDCGNGRSWEECSKGGKVKGFNVAVSVERQDLVPVGAYNCPKLLNCQWEKCAEAYLFPFDDIHTKSCSKDEALLITWCASPNPATQM</sequence>
<evidence type="ECO:0000313" key="2">
    <source>
        <dbReference type="Proteomes" id="UP000030745"/>
    </source>
</evidence>
<dbReference type="PANTHER" id="PTHR31737:SF2">
    <property type="entry name" value="PROTEIN TOS1"/>
    <property type="match status" value="1"/>
</dbReference>